<reference evidence="3" key="2">
    <citation type="submission" date="2002-10" db="EMBL/GenBank/DDBJ databases">
        <title>Oryza sativa nipponbare(GA3) genomic DNA, chromosome 9, BAC clone:OSJNBa0041C07.</title>
        <authorList>
            <person name="Sasaki T."/>
            <person name="Matsumoto T."/>
            <person name="Katayose Y."/>
        </authorList>
    </citation>
    <scope>NUCLEOTIDE SEQUENCE</scope>
</reference>
<evidence type="ECO:0000313" key="3">
    <source>
        <dbReference type="EMBL" id="BAD26308.1"/>
    </source>
</evidence>
<gene>
    <name evidence="3" type="ORF">OSJNBa0041C07.48</name>
    <name evidence="2" type="ORF">P0027G10.3</name>
</gene>
<evidence type="ECO:0000313" key="2">
    <source>
        <dbReference type="EMBL" id="BAD26074.1"/>
    </source>
</evidence>
<evidence type="ECO:0000256" key="1">
    <source>
        <dbReference type="SAM" id="MobiDB-lite"/>
    </source>
</evidence>
<organism evidence="3 4">
    <name type="scientific">Oryza sativa subsp. japonica</name>
    <name type="common">Rice</name>
    <dbReference type="NCBI Taxonomy" id="39947"/>
    <lineage>
        <taxon>Eukaryota</taxon>
        <taxon>Viridiplantae</taxon>
        <taxon>Streptophyta</taxon>
        <taxon>Embryophyta</taxon>
        <taxon>Tracheophyta</taxon>
        <taxon>Spermatophyta</taxon>
        <taxon>Magnoliopsida</taxon>
        <taxon>Liliopsida</taxon>
        <taxon>Poales</taxon>
        <taxon>Poaceae</taxon>
        <taxon>BOP clade</taxon>
        <taxon>Oryzoideae</taxon>
        <taxon>Oryzeae</taxon>
        <taxon>Oryzinae</taxon>
        <taxon>Oryza</taxon>
        <taxon>Oryza sativa</taxon>
    </lineage>
</organism>
<feature type="region of interest" description="Disordered" evidence="1">
    <location>
        <begin position="1"/>
        <end position="81"/>
    </location>
</feature>
<dbReference type="AlphaFoldDB" id="Q6H4P1"/>
<protein>
    <submittedName>
        <fullName evidence="3">Uncharacterized protein</fullName>
    </submittedName>
</protein>
<dbReference type="EMBL" id="AP005838">
    <property type="protein sequence ID" value="BAD26308.1"/>
    <property type="molecule type" value="Genomic_DNA"/>
</dbReference>
<feature type="region of interest" description="Disordered" evidence="1">
    <location>
        <begin position="99"/>
        <end position="127"/>
    </location>
</feature>
<proteinExistence type="predicted"/>
<feature type="compositionally biased region" description="Low complexity" evidence="1">
    <location>
        <begin position="44"/>
        <end position="53"/>
    </location>
</feature>
<dbReference type="Proteomes" id="UP000000763">
    <property type="component" value="Chromosome 9"/>
</dbReference>
<evidence type="ECO:0000313" key="4">
    <source>
        <dbReference type="Proteomes" id="UP000000763"/>
    </source>
</evidence>
<reference evidence="4" key="4">
    <citation type="journal article" date="2008" name="Nucleic Acids Res.">
        <title>The rice annotation project database (RAP-DB): 2008 update.</title>
        <authorList>
            <consortium name="The rice annotation project (RAP)"/>
        </authorList>
    </citation>
    <scope>GENOME REANNOTATION</scope>
    <source>
        <strain evidence="4">cv. Nipponbare</strain>
    </source>
</reference>
<dbReference type="EMBL" id="AP005702">
    <property type="protein sequence ID" value="BAD26074.1"/>
    <property type="molecule type" value="Genomic_DNA"/>
</dbReference>
<accession>Q6H4P1</accession>
<reference evidence="4" key="3">
    <citation type="journal article" date="2005" name="Nature">
        <title>The map-based sequence of the rice genome.</title>
        <authorList>
            <consortium name="International rice genome sequencing project (IRGSP)"/>
            <person name="Matsumoto T."/>
            <person name="Wu J."/>
            <person name="Kanamori H."/>
            <person name="Katayose Y."/>
            <person name="Fujisawa M."/>
            <person name="Namiki N."/>
            <person name="Mizuno H."/>
            <person name="Yamamoto K."/>
            <person name="Antonio B.A."/>
            <person name="Baba T."/>
            <person name="Sakata K."/>
            <person name="Nagamura Y."/>
            <person name="Aoki H."/>
            <person name="Arikawa K."/>
            <person name="Arita K."/>
            <person name="Bito T."/>
            <person name="Chiden Y."/>
            <person name="Fujitsuka N."/>
            <person name="Fukunaka R."/>
            <person name="Hamada M."/>
            <person name="Harada C."/>
            <person name="Hayashi A."/>
            <person name="Hijishita S."/>
            <person name="Honda M."/>
            <person name="Hosokawa S."/>
            <person name="Ichikawa Y."/>
            <person name="Idonuma A."/>
            <person name="Iijima M."/>
            <person name="Ikeda M."/>
            <person name="Ikeno M."/>
            <person name="Ito K."/>
            <person name="Ito S."/>
            <person name="Ito T."/>
            <person name="Ito Y."/>
            <person name="Ito Y."/>
            <person name="Iwabuchi A."/>
            <person name="Kamiya K."/>
            <person name="Karasawa W."/>
            <person name="Kurita K."/>
            <person name="Katagiri S."/>
            <person name="Kikuta A."/>
            <person name="Kobayashi H."/>
            <person name="Kobayashi N."/>
            <person name="Machita K."/>
            <person name="Maehara T."/>
            <person name="Masukawa M."/>
            <person name="Mizubayashi T."/>
            <person name="Mukai Y."/>
            <person name="Nagasaki H."/>
            <person name="Nagata Y."/>
            <person name="Naito S."/>
            <person name="Nakashima M."/>
            <person name="Nakama Y."/>
            <person name="Nakamichi Y."/>
            <person name="Nakamura M."/>
            <person name="Meguro A."/>
            <person name="Negishi M."/>
            <person name="Ohta I."/>
            <person name="Ohta T."/>
            <person name="Okamoto M."/>
            <person name="Ono N."/>
            <person name="Saji S."/>
            <person name="Sakaguchi M."/>
            <person name="Sakai K."/>
            <person name="Shibata M."/>
            <person name="Shimokawa T."/>
            <person name="Song J."/>
            <person name="Takazaki Y."/>
            <person name="Terasawa K."/>
            <person name="Tsugane M."/>
            <person name="Tsuji K."/>
            <person name="Ueda S."/>
            <person name="Waki K."/>
            <person name="Yamagata H."/>
            <person name="Yamamoto M."/>
            <person name="Yamamoto S."/>
            <person name="Yamane H."/>
            <person name="Yoshiki S."/>
            <person name="Yoshihara R."/>
            <person name="Yukawa K."/>
            <person name="Zhong H."/>
            <person name="Yano M."/>
            <person name="Yuan Q."/>
            <person name="Ouyang S."/>
            <person name="Liu J."/>
            <person name="Jones K.M."/>
            <person name="Gansberger K."/>
            <person name="Moffat K."/>
            <person name="Hill J."/>
            <person name="Bera J."/>
            <person name="Fadrosh D."/>
            <person name="Jin S."/>
            <person name="Johri S."/>
            <person name="Kim M."/>
            <person name="Overton L."/>
            <person name="Reardon M."/>
            <person name="Tsitrin T."/>
            <person name="Vuong H."/>
            <person name="Weaver B."/>
            <person name="Ciecko A."/>
            <person name="Tallon L."/>
            <person name="Jackson J."/>
            <person name="Pai G."/>
            <person name="Aken S.V."/>
            <person name="Utterback T."/>
            <person name="Reidmuller S."/>
            <person name="Feldblyum T."/>
            <person name="Hsiao J."/>
            <person name="Zismann V."/>
            <person name="Iobst S."/>
            <person name="de Vazeille A.R."/>
            <person name="Buell C.R."/>
            <person name="Ying K."/>
            <person name="Li Y."/>
            <person name="Lu T."/>
            <person name="Huang Y."/>
            <person name="Zhao Q."/>
            <person name="Feng Q."/>
            <person name="Zhang L."/>
            <person name="Zhu J."/>
            <person name="Weng Q."/>
            <person name="Mu J."/>
            <person name="Lu Y."/>
            <person name="Fan D."/>
            <person name="Liu Y."/>
            <person name="Guan J."/>
            <person name="Zhang Y."/>
            <person name="Yu S."/>
            <person name="Liu X."/>
            <person name="Zhang Y."/>
            <person name="Hong G."/>
            <person name="Han B."/>
            <person name="Choisne N."/>
            <person name="Demange N."/>
            <person name="Orjeda G."/>
            <person name="Samain S."/>
            <person name="Cattolico L."/>
            <person name="Pelletier E."/>
            <person name="Couloux A."/>
            <person name="Segurens B."/>
            <person name="Wincker P."/>
            <person name="D'Hont A."/>
            <person name="Scarpelli C."/>
            <person name="Weissenbach J."/>
            <person name="Salanoubat M."/>
            <person name="Quetier F."/>
            <person name="Yu Y."/>
            <person name="Kim H.R."/>
            <person name="Rambo T."/>
            <person name="Currie J."/>
            <person name="Collura K."/>
            <person name="Luo M."/>
            <person name="Yang T."/>
            <person name="Ammiraju J.S.S."/>
            <person name="Engler F."/>
            <person name="Soderlund C."/>
            <person name="Wing R.A."/>
            <person name="Palmer L.E."/>
            <person name="de la Bastide M."/>
            <person name="Spiegel L."/>
            <person name="Nascimento L."/>
            <person name="Zutavern T."/>
            <person name="O'Shaughnessy A."/>
            <person name="Dike S."/>
            <person name="Dedhia N."/>
            <person name="Preston R."/>
            <person name="Balija V."/>
            <person name="McCombie W.R."/>
            <person name="Chow T."/>
            <person name="Chen H."/>
            <person name="Chung M."/>
            <person name="Chen C."/>
            <person name="Shaw J."/>
            <person name="Wu H."/>
            <person name="Hsiao K."/>
            <person name="Chao Y."/>
            <person name="Chu M."/>
            <person name="Cheng C."/>
            <person name="Hour A."/>
            <person name="Lee P."/>
            <person name="Lin S."/>
            <person name="Lin Y."/>
            <person name="Liou J."/>
            <person name="Liu S."/>
            <person name="Hsing Y."/>
            <person name="Raghuvanshi S."/>
            <person name="Mohanty A."/>
            <person name="Bharti A.K."/>
            <person name="Gaur A."/>
            <person name="Gupta V."/>
            <person name="Kumar D."/>
            <person name="Ravi V."/>
            <person name="Vij S."/>
            <person name="Kapur A."/>
            <person name="Khurana P."/>
            <person name="Khurana P."/>
            <person name="Khurana J.P."/>
            <person name="Tyagi A.K."/>
            <person name="Gaikwad K."/>
            <person name="Singh A."/>
            <person name="Dalal V."/>
            <person name="Srivastava S."/>
            <person name="Dixit A."/>
            <person name="Pal A.K."/>
            <person name="Ghazi I.A."/>
            <person name="Yadav M."/>
            <person name="Pandit A."/>
            <person name="Bhargava A."/>
            <person name="Sureshbabu K."/>
            <person name="Batra K."/>
            <person name="Sharma T.R."/>
            <person name="Mohapatra T."/>
            <person name="Singh N.K."/>
            <person name="Messing J."/>
            <person name="Nelson A.B."/>
            <person name="Fuks G."/>
            <person name="Kavchok S."/>
            <person name="Keizer G."/>
            <person name="Linton E."/>
            <person name="Llaca V."/>
            <person name="Song R."/>
            <person name="Tanyolac B."/>
            <person name="Young S."/>
            <person name="Ho-Il K."/>
            <person name="Hahn J.H."/>
            <person name="Sangsakoo G."/>
            <person name="Vanavichit A."/>
            <person name="de Mattos Luiz.A.T."/>
            <person name="Zimmer P.D."/>
            <person name="Malone G."/>
            <person name="Dellagostin O."/>
            <person name="de Oliveira A.C."/>
            <person name="Bevan M."/>
            <person name="Bancroft I."/>
            <person name="Minx P."/>
            <person name="Cordum H."/>
            <person name="Wilson R."/>
            <person name="Cheng Z."/>
            <person name="Jin W."/>
            <person name="Jiang J."/>
            <person name="Leong S.A."/>
            <person name="Iwama H."/>
            <person name="Gojobori T."/>
            <person name="Itoh T."/>
            <person name="Niimura Y."/>
            <person name="Fujii Y."/>
            <person name="Habara T."/>
            <person name="Sakai H."/>
            <person name="Sato Y."/>
            <person name="Wilson G."/>
            <person name="Kumar K."/>
            <person name="McCouch S."/>
            <person name="Juretic N."/>
            <person name="Hoen D."/>
            <person name="Wright S."/>
            <person name="Bruskiewich R."/>
            <person name="Bureau T."/>
            <person name="Miyao A."/>
            <person name="Hirochika H."/>
            <person name="Nishikawa T."/>
            <person name="Kadowaki K."/>
            <person name="Sugiura M."/>
            <person name="Burr B."/>
            <person name="Sasaki T."/>
        </authorList>
    </citation>
    <scope>NUCLEOTIDE SEQUENCE [LARGE SCALE GENOMIC DNA]</scope>
    <source>
        <strain evidence="4">cv. Nipponbare</strain>
    </source>
</reference>
<feature type="compositionally biased region" description="Pro residues" evidence="1">
    <location>
        <begin position="54"/>
        <end position="65"/>
    </location>
</feature>
<name>Q6H4P1_ORYSJ</name>
<sequence>MKAHKHTLPNAEIGSHYYRREGPATATTRPVALSRGRRGRRTSRAVPAFLLPSPASPPPEPPPAKPGGCKDGGGGALSPSLAAKTVRTLARHELRAWRRRRPDPVPWRLDPVPWWPDPVPQRRAAAS</sequence>
<reference evidence="2" key="1">
    <citation type="submission" date="2002-09" db="EMBL/GenBank/DDBJ databases">
        <title>Oryza sativa nipponbare(GA3) genomic DNA, chromosome 9, PAC clone:P0027G10.</title>
        <authorList>
            <person name="Sasaki T."/>
            <person name="Matsumoto T."/>
            <person name="Katayose Y."/>
        </authorList>
    </citation>
    <scope>NUCLEOTIDE SEQUENCE</scope>
</reference>